<organism evidence="1 2">
    <name type="scientific">Parathielavia appendiculata</name>
    <dbReference type="NCBI Taxonomy" id="2587402"/>
    <lineage>
        <taxon>Eukaryota</taxon>
        <taxon>Fungi</taxon>
        <taxon>Dikarya</taxon>
        <taxon>Ascomycota</taxon>
        <taxon>Pezizomycotina</taxon>
        <taxon>Sordariomycetes</taxon>
        <taxon>Sordariomycetidae</taxon>
        <taxon>Sordariales</taxon>
        <taxon>Chaetomiaceae</taxon>
        <taxon>Parathielavia</taxon>
    </lineage>
</organism>
<sequence>MRSRGPSLETACPEMKPHELQYLTIVNSLLLHNGSVFGKPTVLSILLGTSLVCLATSSASHVTRFWETWTEARVGRCVPSLHYI</sequence>
<comment type="caution">
    <text evidence="1">The sequence shown here is derived from an EMBL/GenBank/DDBJ whole genome shotgun (WGS) entry which is preliminary data.</text>
</comment>
<evidence type="ECO:0000313" key="1">
    <source>
        <dbReference type="EMBL" id="KAK4119565.1"/>
    </source>
</evidence>
<dbReference type="GeneID" id="87823224"/>
<reference evidence="1" key="1">
    <citation type="journal article" date="2023" name="Mol. Phylogenet. Evol.">
        <title>Genome-scale phylogeny and comparative genomics of the fungal order Sordariales.</title>
        <authorList>
            <person name="Hensen N."/>
            <person name="Bonometti L."/>
            <person name="Westerberg I."/>
            <person name="Brannstrom I.O."/>
            <person name="Guillou S."/>
            <person name="Cros-Aarteil S."/>
            <person name="Calhoun S."/>
            <person name="Haridas S."/>
            <person name="Kuo A."/>
            <person name="Mondo S."/>
            <person name="Pangilinan J."/>
            <person name="Riley R."/>
            <person name="LaButti K."/>
            <person name="Andreopoulos B."/>
            <person name="Lipzen A."/>
            <person name="Chen C."/>
            <person name="Yan M."/>
            <person name="Daum C."/>
            <person name="Ng V."/>
            <person name="Clum A."/>
            <person name="Steindorff A."/>
            <person name="Ohm R.A."/>
            <person name="Martin F."/>
            <person name="Silar P."/>
            <person name="Natvig D.O."/>
            <person name="Lalanne C."/>
            <person name="Gautier V."/>
            <person name="Ament-Velasquez S.L."/>
            <person name="Kruys A."/>
            <person name="Hutchinson M.I."/>
            <person name="Powell A.J."/>
            <person name="Barry K."/>
            <person name="Miller A.N."/>
            <person name="Grigoriev I.V."/>
            <person name="Debuchy R."/>
            <person name="Gladieux P."/>
            <person name="Hiltunen Thoren M."/>
            <person name="Johannesson H."/>
        </authorList>
    </citation>
    <scope>NUCLEOTIDE SEQUENCE</scope>
    <source>
        <strain evidence="1">CBS 731.68</strain>
    </source>
</reference>
<proteinExistence type="predicted"/>
<dbReference type="RefSeq" id="XP_062643338.1">
    <property type="nucleotide sequence ID" value="XM_062786458.1"/>
</dbReference>
<accession>A0AAN6TRU7</accession>
<dbReference type="Proteomes" id="UP001302602">
    <property type="component" value="Unassembled WGS sequence"/>
</dbReference>
<name>A0AAN6TRU7_9PEZI</name>
<reference evidence="1" key="2">
    <citation type="submission" date="2023-05" db="EMBL/GenBank/DDBJ databases">
        <authorList>
            <consortium name="Lawrence Berkeley National Laboratory"/>
            <person name="Steindorff A."/>
            <person name="Hensen N."/>
            <person name="Bonometti L."/>
            <person name="Westerberg I."/>
            <person name="Brannstrom I.O."/>
            <person name="Guillou S."/>
            <person name="Cros-Aarteil S."/>
            <person name="Calhoun S."/>
            <person name="Haridas S."/>
            <person name="Kuo A."/>
            <person name="Mondo S."/>
            <person name="Pangilinan J."/>
            <person name="Riley R."/>
            <person name="Labutti K."/>
            <person name="Andreopoulos B."/>
            <person name="Lipzen A."/>
            <person name="Chen C."/>
            <person name="Yanf M."/>
            <person name="Daum C."/>
            <person name="Ng V."/>
            <person name="Clum A."/>
            <person name="Ohm R."/>
            <person name="Martin F."/>
            <person name="Silar P."/>
            <person name="Natvig D."/>
            <person name="Lalanne C."/>
            <person name="Gautier V."/>
            <person name="Ament-Velasquez S.L."/>
            <person name="Kruys A."/>
            <person name="Hutchinson M.I."/>
            <person name="Powell A.J."/>
            <person name="Barry K."/>
            <person name="Miller A.N."/>
            <person name="Grigoriev I.V."/>
            <person name="Debuchy R."/>
            <person name="Gladieux P."/>
            <person name="Thoren M.H."/>
            <person name="Johannesson H."/>
        </authorList>
    </citation>
    <scope>NUCLEOTIDE SEQUENCE</scope>
    <source>
        <strain evidence="1">CBS 731.68</strain>
    </source>
</reference>
<gene>
    <name evidence="1" type="ORF">N657DRAFT_255310</name>
</gene>
<dbReference type="AlphaFoldDB" id="A0AAN6TRU7"/>
<protein>
    <submittedName>
        <fullName evidence="1">Uncharacterized protein</fullName>
    </submittedName>
</protein>
<keyword evidence="2" id="KW-1185">Reference proteome</keyword>
<evidence type="ECO:0000313" key="2">
    <source>
        <dbReference type="Proteomes" id="UP001302602"/>
    </source>
</evidence>
<dbReference type="EMBL" id="MU853247">
    <property type="protein sequence ID" value="KAK4119565.1"/>
    <property type="molecule type" value="Genomic_DNA"/>
</dbReference>